<sequence>MEITSLLAAATVVTRSDAIRTNDYLKSMFSLRQDGGRDGGKTIRDKIPYHKDVKSDTRAKRQVLKESRHRNPIQKNGVFYTFNTSDLIVQKVFKMNAKVWSDDICIDFVESKNGSS</sequence>
<protein>
    <submittedName>
        <fullName evidence="3">Peptidase M12A domain-containing protein</fullName>
    </submittedName>
</protein>
<reference evidence="2" key="1">
    <citation type="submission" date="2012-09" db="EMBL/GenBank/DDBJ databases">
        <authorList>
            <person name="Martin A.A."/>
        </authorList>
    </citation>
    <scope>NUCLEOTIDE SEQUENCE</scope>
</reference>
<name>A0A0K0DCC6_ANGCA</name>
<dbReference type="WBParaSite" id="ACAC_0000820101-mRNA-1">
    <property type="protein sequence ID" value="ACAC_0000820101-mRNA-1"/>
    <property type="gene ID" value="ACAC_0000820101"/>
</dbReference>
<proteinExistence type="predicted"/>
<organism evidence="2 3">
    <name type="scientific">Angiostrongylus cantonensis</name>
    <name type="common">Rat lungworm</name>
    <dbReference type="NCBI Taxonomy" id="6313"/>
    <lineage>
        <taxon>Eukaryota</taxon>
        <taxon>Metazoa</taxon>
        <taxon>Ecdysozoa</taxon>
        <taxon>Nematoda</taxon>
        <taxon>Chromadorea</taxon>
        <taxon>Rhabditida</taxon>
        <taxon>Rhabditina</taxon>
        <taxon>Rhabditomorpha</taxon>
        <taxon>Strongyloidea</taxon>
        <taxon>Metastrongylidae</taxon>
        <taxon>Angiostrongylus</taxon>
    </lineage>
</organism>
<evidence type="ECO:0000313" key="3">
    <source>
        <dbReference type="WBParaSite" id="ACAC_0000820101-mRNA-1"/>
    </source>
</evidence>
<keyword evidence="2" id="KW-1185">Reference proteome</keyword>
<reference evidence="3" key="2">
    <citation type="submission" date="2017-02" db="UniProtKB">
        <authorList>
            <consortium name="WormBaseParasite"/>
        </authorList>
    </citation>
    <scope>IDENTIFICATION</scope>
</reference>
<feature type="region of interest" description="Disordered" evidence="1">
    <location>
        <begin position="35"/>
        <end position="70"/>
    </location>
</feature>
<evidence type="ECO:0000256" key="1">
    <source>
        <dbReference type="SAM" id="MobiDB-lite"/>
    </source>
</evidence>
<feature type="compositionally biased region" description="Basic and acidic residues" evidence="1">
    <location>
        <begin position="35"/>
        <end position="66"/>
    </location>
</feature>
<dbReference type="Proteomes" id="UP000035642">
    <property type="component" value="Unassembled WGS sequence"/>
</dbReference>
<accession>A0A0K0DCC6</accession>
<dbReference type="AlphaFoldDB" id="A0A0K0DCC6"/>
<evidence type="ECO:0000313" key="2">
    <source>
        <dbReference type="Proteomes" id="UP000035642"/>
    </source>
</evidence>